<keyword evidence="2" id="KW-1185">Reference proteome</keyword>
<protein>
    <submittedName>
        <fullName evidence="1">Uncharacterized protein</fullName>
    </submittedName>
</protein>
<sequence length="115" mass="12632">MFVQPVDIEEVLHKEEEDEASSGFVFQRIRPEEQSLLFQFSQGRRGHIFDFDSLDLFSLDDLPLLHFPALQQQQQQPATPASPPPPVGGAVKLCVPGWVGLGEGGGYGGGEEVRV</sequence>
<reference evidence="1 2" key="1">
    <citation type="journal article" date="2022" name="Plant J.">
        <title>Chromosome-level genome of Camellia lanceoleosa provides a valuable resource for understanding genome evolution and self-incompatibility.</title>
        <authorList>
            <person name="Gong W."/>
            <person name="Xiao S."/>
            <person name="Wang L."/>
            <person name="Liao Z."/>
            <person name="Chang Y."/>
            <person name="Mo W."/>
            <person name="Hu G."/>
            <person name="Li W."/>
            <person name="Zhao G."/>
            <person name="Zhu H."/>
            <person name="Hu X."/>
            <person name="Ji K."/>
            <person name="Xiang X."/>
            <person name="Song Q."/>
            <person name="Yuan D."/>
            <person name="Jin S."/>
            <person name="Zhang L."/>
        </authorList>
    </citation>
    <scope>NUCLEOTIDE SEQUENCE [LARGE SCALE GENOMIC DNA]</scope>
    <source>
        <strain evidence="1">SQ_2022a</strain>
    </source>
</reference>
<accession>A0ACC0GP89</accession>
<dbReference type="EMBL" id="CM045766">
    <property type="protein sequence ID" value="KAI8002293.1"/>
    <property type="molecule type" value="Genomic_DNA"/>
</dbReference>
<evidence type="ECO:0000313" key="2">
    <source>
        <dbReference type="Proteomes" id="UP001060215"/>
    </source>
</evidence>
<name>A0ACC0GP89_9ERIC</name>
<evidence type="ECO:0000313" key="1">
    <source>
        <dbReference type="EMBL" id="KAI8002293.1"/>
    </source>
</evidence>
<proteinExistence type="predicted"/>
<comment type="caution">
    <text evidence="1">The sequence shown here is derived from an EMBL/GenBank/DDBJ whole genome shotgun (WGS) entry which is preliminary data.</text>
</comment>
<gene>
    <name evidence="1" type="ORF">LOK49_LG08G03262</name>
</gene>
<organism evidence="1 2">
    <name type="scientific">Camellia lanceoleosa</name>
    <dbReference type="NCBI Taxonomy" id="1840588"/>
    <lineage>
        <taxon>Eukaryota</taxon>
        <taxon>Viridiplantae</taxon>
        <taxon>Streptophyta</taxon>
        <taxon>Embryophyta</taxon>
        <taxon>Tracheophyta</taxon>
        <taxon>Spermatophyta</taxon>
        <taxon>Magnoliopsida</taxon>
        <taxon>eudicotyledons</taxon>
        <taxon>Gunneridae</taxon>
        <taxon>Pentapetalae</taxon>
        <taxon>asterids</taxon>
        <taxon>Ericales</taxon>
        <taxon>Theaceae</taxon>
        <taxon>Camellia</taxon>
    </lineage>
</organism>
<dbReference type="Proteomes" id="UP001060215">
    <property type="component" value="Chromosome 9"/>
</dbReference>